<dbReference type="InterPro" id="IPR007740">
    <property type="entry name" value="Ribosomal_mL49"/>
</dbReference>
<sequence length="83" mass="9178">MSASRSFSLVRSTFGNLPVYTKYSNGRTRVETILRKIEPGSEALAAEALVTRGFQVDRVAPGHVYVKGDKAADLRRFLKESGF</sequence>
<dbReference type="AlphaFoldDB" id="A0A8K0AJ36"/>
<evidence type="ECO:0000313" key="1">
    <source>
        <dbReference type="EMBL" id="KAF0852319.1"/>
    </source>
</evidence>
<keyword evidence="1" id="KW-0687">Ribonucleoprotein</keyword>
<dbReference type="GO" id="GO:0006412">
    <property type="term" value="P:translation"/>
    <property type="evidence" value="ECO:0007669"/>
    <property type="project" value="InterPro"/>
</dbReference>
<dbReference type="GO" id="GO:0003735">
    <property type="term" value="F:structural constituent of ribosome"/>
    <property type="evidence" value="ECO:0007669"/>
    <property type="project" value="InterPro"/>
</dbReference>
<dbReference type="Gene3D" id="3.30.780.10">
    <property type="entry name" value="SUI1-like domain"/>
    <property type="match status" value="1"/>
</dbReference>
<evidence type="ECO:0000313" key="2">
    <source>
        <dbReference type="Proteomes" id="UP000799049"/>
    </source>
</evidence>
<dbReference type="EMBL" id="VRVR01000046">
    <property type="protein sequence ID" value="KAF0852319.1"/>
    <property type="molecule type" value="Genomic_DNA"/>
</dbReference>
<protein>
    <submittedName>
        <fullName evidence="1">Mitochondrial ribosomal protein L49 (ML49)</fullName>
    </submittedName>
</protein>
<accession>A0A8K0AJ36</accession>
<organism evidence="1 2">
    <name type="scientific">Andalucia godoyi</name>
    <name type="common">Flagellate</name>
    <dbReference type="NCBI Taxonomy" id="505711"/>
    <lineage>
        <taxon>Eukaryota</taxon>
        <taxon>Discoba</taxon>
        <taxon>Jakobida</taxon>
        <taxon>Andalucina</taxon>
        <taxon>Andaluciidae</taxon>
        <taxon>Andalucia</taxon>
    </lineage>
</organism>
<name>A0A8K0AJ36_ANDGO</name>
<keyword evidence="2" id="KW-1185">Reference proteome</keyword>
<dbReference type="GO" id="GO:0005840">
    <property type="term" value="C:ribosome"/>
    <property type="evidence" value="ECO:0007669"/>
    <property type="project" value="UniProtKB-KW"/>
</dbReference>
<dbReference type="Pfam" id="PF05046">
    <property type="entry name" value="Img2"/>
    <property type="match status" value="1"/>
</dbReference>
<comment type="caution">
    <text evidence="1">The sequence shown here is derived from an EMBL/GenBank/DDBJ whole genome shotgun (WGS) entry which is preliminary data.</text>
</comment>
<dbReference type="OrthoDB" id="19439at2759"/>
<gene>
    <name evidence="1" type="ORF">ANDGO_08036</name>
</gene>
<dbReference type="Proteomes" id="UP000799049">
    <property type="component" value="Unassembled WGS sequence"/>
</dbReference>
<reference evidence="1" key="1">
    <citation type="submission" date="2019-09" db="EMBL/GenBank/DDBJ databases">
        <title>The Mitochondrial Proteome of the Jakobid, Andalucia godoyi, a Protist With the Most Gene-Rich and Bacteria-Like Mitochondrial Genome.</title>
        <authorList>
            <person name="Gray M.W."/>
            <person name="Burger G."/>
            <person name="Derelle R."/>
            <person name="Klimes V."/>
            <person name="Leger M."/>
            <person name="Sarrasin M."/>
            <person name="Vlcek C."/>
            <person name="Roger A.J."/>
            <person name="Elias M."/>
            <person name="Lang B.F."/>
        </authorList>
    </citation>
    <scope>NUCLEOTIDE SEQUENCE</scope>
    <source>
        <strain evidence="1">And28</strain>
    </source>
</reference>
<keyword evidence="1" id="KW-0689">Ribosomal protein</keyword>
<proteinExistence type="predicted"/>